<keyword evidence="4" id="KW-1185">Reference proteome</keyword>
<dbReference type="GO" id="GO:0005737">
    <property type="term" value="C:cytoplasm"/>
    <property type="evidence" value="ECO:0007669"/>
    <property type="project" value="UniProtKB-ARBA"/>
</dbReference>
<dbReference type="PANTHER" id="PTHR14919:SF0">
    <property type="entry name" value="SPERM FLAGELLAR PROTEIN 2"/>
    <property type="match status" value="1"/>
</dbReference>
<dbReference type="PANTHER" id="PTHR14919">
    <property type="entry name" value="KPL2-RELATED"/>
    <property type="match status" value="1"/>
</dbReference>
<dbReference type="Proteomes" id="UP000243579">
    <property type="component" value="Unassembled WGS sequence"/>
</dbReference>
<accession>A0A1V9Z387</accession>
<proteinExistence type="predicted"/>
<protein>
    <submittedName>
        <fullName evidence="3">Flagellar protein</fullName>
    </submittedName>
</protein>
<dbReference type="Pfam" id="PF06294">
    <property type="entry name" value="CH_2"/>
    <property type="match status" value="1"/>
</dbReference>
<dbReference type="Gene3D" id="3.40.50.300">
    <property type="entry name" value="P-loop containing nucleotide triphosphate hydrolases"/>
    <property type="match status" value="1"/>
</dbReference>
<dbReference type="InterPro" id="IPR052634">
    <property type="entry name" value="Sperm_flagellar-bone_growth"/>
</dbReference>
<dbReference type="InterPro" id="IPR036872">
    <property type="entry name" value="CH_dom_sf"/>
</dbReference>
<dbReference type="InterPro" id="IPR054517">
    <property type="entry name" value="SPEF2_D5"/>
</dbReference>
<comment type="caution">
    <text evidence="3">The sequence shown here is derived from an EMBL/GenBank/DDBJ whole genome shotgun (WGS) entry which is preliminary data.</text>
</comment>
<dbReference type="InterPro" id="IPR027417">
    <property type="entry name" value="P-loop_NTPase"/>
</dbReference>
<feature type="region of interest" description="Disordered" evidence="1">
    <location>
        <begin position="1172"/>
        <end position="1203"/>
    </location>
</feature>
<dbReference type="STRING" id="1202772.A0A1V9Z387"/>
<keyword evidence="3" id="KW-0282">Flagellum</keyword>
<evidence type="ECO:0000259" key="2">
    <source>
        <dbReference type="PROSITE" id="PS50021"/>
    </source>
</evidence>
<dbReference type="EMBL" id="JNBR01000458">
    <property type="protein sequence ID" value="OQR92476.1"/>
    <property type="molecule type" value="Genomic_DNA"/>
</dbReference>
<dbReference type="Pfam" id="PF00406">
    <property type="entry name" value="ADK"/>
    <property type="match status" value="1"/>
</dbReference>
<name>A0A1V9Z387_ACHHY</name>
<reference evidence="3 4" key="1">
    <citation type="journal article" date="2014" name="Genome Biol. Evol.">
        <title>The secreted proteins of Achlya hypogyna and Thraustotheca clavata identify the ancestral oomycete secretome and reveal gene acquisitions by horizontal gene transfer.</title>
        <authorList>
            <person name="Misner I."/>
            <person name="Blouin N."/>
            <person name="Leonard G."/>
            <person name="Richards T.A."/>
            <person name="Lane C.E."/>
        </authorList>
    </citation>
    <scope>NUCLEOTIDE SEQUENCE [LARGE SCALE GENOMIC DNA]</scope>
    <source>
        <strain evidence="3 4">ATCC 48635</strain>
    </source>
</reference>
<dbReference type="InterPro" id="IPR001715">
    <property type="entry name" value="CH_dom"/>
</dbReference>
<evidence type="ECO:0000256" key="1">
    <source>
        <dbReference type="SAM" id="MobiDB-lite"/>
    </source>
</evidence>
<dbReference type="Gene3D" id="1.10.418.10">
    <property type="entry name" value="Calponin-like domain"/>
    <property type="match status" value="1"/>
</dbReference>
<evidence type="ECO:0000313" key="4">
    <source>
        <dbReference type="Proteomes" id="UP000243579"/>
    </source>
</evidence>
<dbReference type="PROSITE" id="PS50021">
    <property type="entry name" value="CH"/>
    <property type="match status" value="1"/>
</dbReference>
<sequence length="1430" mass="153957">MAELLLAWLNEEVRLSTPVVEFESTFASGYLLGEILHKANQQHNFADFVASDSADAKIVNFCLLEPTMRALGIRMDPVIATDVMNEASGAATKLLYQLKMAIARARRSGTVSCRPYEPGGVLAIHNVPGRLPKSVFDPIKHESFEHAIRLHLPLPTFLTRCRRKKAAAVQLAKDMAAQKAAYHENLEATRQQRLHLTKIQREFTQITTEGETEAWALATAKRHERERRKARYERLVAAKAATRQATATATAEREVTAGIATFEATHRSKAQEKKTKGLQLPQQLSIGYGVRSLRTVFKAQDVVVPAAPTAPPVVAAKRLERELRCDIQKKRRARFLKACDASQRERNDDVVQAALESTLLRATGTEVALAAAEANVVAYMDVVAANRAHRDAQYAARLATDEAEANSRDGAVYGMLHHRFTDAVQAQSERADRLEAAMAAALTESHVEVAHHVLNRVVDLAMTAAAYRSTASWVLPSTVFVPDETWTELLAFGVLAPDDAFTAGFDSPAAEALLNRFQLERHLSATRDASPEDVEPVAADVPAPTFVYAKLPREFALGEVVAYCKSLTSPAPPLPSRIPLPQFPLKLALVGKPFAGRKTCAKALCDKYGLALLSVHALLEAALAAQSPIGASAAALLVAGAAVPNAIYVDLLRDAIQSVDPNSYRGWVLVDFLASVDEARDVEKMLTGSVPEPPQPAVVALAPRLPTPPVPASAFAGTSGLDLVFRLDVDRTRLYRHCLGKLIDPVSGDRYHMQDAPPTEADPRHRVVPWRDPVVANETLSLLAHAHDVAAPALTAWFAPYGTLRVVSGDDMAGTIADHIDAFLAAAVTAATARSIQRELDANVAMAAEEARQATVAALDADIAAALEAEASAQQALKAGEDAKLKKDELLALRNALEAAHTATVDAQGAALQFVVRDRPGGNTTLPEQPSVVPAAALAAVGADVWAASEAQYERTMAHGFALLRAFRSRVEAHAVAVLSQFAAFVRRPDAKQALVDAFQWDVNANVLDDMRFDDSTKAELHVRVDALQDALLSVLDAKAAEAAAYLEGLLKDQWKEDAVASIGLLGTMLFQAEVDVFHAAVSVVADVVAGYEVGFVRVADDNKPPTLPLGKDPAEDEKEVPAVPVKGAAAKKKPVVEVEVVPLTPLQELTAAAQRAKDACTGIAGRVLKLPSLPGTATPSSAAPGKKDKDPSGQATPVPKKDTVASANAVGAVGYEYDYVTARLGAVQSRVADTIGYVELVLATLEADLRTFVATRLAHEREAVLTLVRYVRDAIEREENLPHRLLLDPAVVERRMPLAQAEADTYVRLQLGVRVLARPGPPVYPHIEHWDTVYLNTRQLNGVAAMLREVATTTLGKSDAVPRPAFTDGFARLAGRPTAVLPDAWLPGLAKLAAYFDKKGTGVIRAFPDVPRAFQAKHCVDDVVRALTM</sequence>
<organism evidence="3 4">
    <name type="scientific">Achlya hypogyna</name>
    <name type="common">Oomycete</name>
    <name type="synonym">Protoachlya hypogyna</name>
    <dbReference type="NCBI Taxonomy" id="1202772"/>
    <lineage>
        <taxon>Eukaryota</taxon>
        <taxon>Sar</taxon>
        <taxon>Stramenopiles</taxon>
        <taxon>Oomycota</taxon>
        <taxon>Saprolegniomycetes</taxon>
        <taxon>Saprolegniales</taxon>
        <taxon>Achlyaceae</taxon>
        <taxon>Achlya</taxon>
    </lineage>
</organism>
<dbReference type="Pfam" id="PF22946">
    <property type="entry name" value="SPEF2_D5"/>
    <property type="match status" value="1"/>
</dbReference>
<feature type="domain" description="Calponin-homology (CH)" evidence="2">
    <location>
        <begin position="1"/>
        <end position="103"/>
    </location>
</feature>
<dbReference type="OrthoDB" id="62528at2759"/>
<gene>
    <name evidence="3" type="ORF">ACHHYP_03678</name>
</gene>
<dbReference type="InterPro" id="IPR010441">
    <property type="entry name" value="CH_2"/>
</dbReference>
<keyword evidence="3" id="KW-0969">Cilium</keyword>
<dbReference type="SUPFAM" id="SSF52540">
    <property type="entry name" value="P-loop containing nucleoside triphosphate hydrolases"/>
    <property type="match status" value="1"/>
</dbReference>
<keyword evidence="3" id="KW-0966">Cell projection</keyword>
<evidence type="ECO:0000313" key="3">
    <source>
        <dbReference type="EMBL" id="OQR92476.1"/>
    </source>
</evidence>